<sequence>MTGGTESDRFLYSSGRAFTSNDFGIDILTDFTSGIDKLVLSKNTFRALTSVVGDGLSQVSDFTTVEDDDLAATSTAFLVYSIGSGSLYYNQNGSAAGFGTGAELANLINLPSLTAADLAIVA</sequence>
<proteinExistence type="predicted"/>
<dbReference type="SUPFAM" id="SSF51120">
    <property type="entry name" value="beta-Roll"/>
    <property type="match status" value="1"/>
</dbReference>
<dbReference type="EMBL" id="AP018216">
    <property type="protein sequence ID" value="BAY71300.1"/>
    <property type="molecule type" value="Genomic_DNA"/>
</dbReference>
<name>A0A1Z4KQP3_ANAVA</name>
<dbReference type="AlphaFoldDB" id="A0A1Z4KQP3"/>
<gene>
    <name evidence="1" type="ORF">NIES23_41170</name>
</gene>
<dbReference type="InterPro" id="IPR011049">
    <property type="entry name" value="Serralysin-like_metalloprot_C"/>
</dbReference>
<dbReference type="Gene3D" id="2.150.10.10">
    <property type="entry name" value="Serralysin-like metalloprotease, C-terminal"/>
    <property type="match status" value="1"/>
</dbReference>
<accession>A0A1Z4KQP3</accession>
<dbReference type="Proteomes" id="UP000217507">
    <property type="component" value="Chromosome"/>
</dbReference>
<protein>
    <submittedName>
        <fullName evidence="1">Uncharacterized protein</fullName>
    </submittedName>
</protein>
<organism evidence="1 2">
    <name type="scientific">Trichormus variabilis NIES-23</name>
    <dbReference type="NCBI Taxonomy" id="1973479"/>
    <lineage>
        <taxon>Bacteria</taxon>
        <taxon>Bacillati</taxon>
        <taxon>Cyanobacteriota</taxon>
        <taxon>Cyanophyceae</taxon>
        <taxon>Nostocales</taxon>
        <taxon>Nostocaceae</taxon>
        <taxon>Trichormus</taxon>
    </lineage>
</organism>
<evidence type="ECO:0000313" key="1">
    <source>
        <dbReference type="EMBL" id="BAY71300.1"/>
    </source>
</evidence>
<reference evidence="1 2" key="1">
    <citation type="submission" date="2017-06" db="EMBL/GenBank/DDBJ databases">
        <title>Genome sequencing of cyanobaciteial culture collection at National Institute for Environmental Studies (NIES).</title>
        <authorList>
            <person name="Hirose Y."/>
            <person name="Shimura Y."/>
            <person name="Fujisawa T."/>
            <person name="Nakamura Y."/>
            <person name="Kawachi M."/>
        </authorList>
    </citation>
    <scope>NUCLEOTIDE SEQUENCE [LARGE SCALE GENOMIC DNA]</scope>
    <source>
        <strain evidence="1 2">NIES-23</strain>
    </source>
</reference>
<evidence type="ECO:0000313" key="2">
    <source>
        <dbReference type="Proteomes" id="UP000217507"/>
    </source>
</evidence>